<dbReference type="SUPFAM" id="SSF82693">
    <property type="entry name" value="Multidrug efflux transporter AcrB pore domain, PN1, PN2, PC1 and PC2 subdomains"/>
    <property type="match status" value="2"/>
</dbReference>
<dbReference type="InterPro" id="IPR001036">
    <property type="entry name" value="Acrflvin-R"/>
</dbReference>
<dbReference type="Gene3D" id="3.30.2090.10">
    <property type="entry name" value="Multidrug efflux transporter AcrB TolC docking domain, DN and DC subdomains"/>
    <property type="match status" value="2"/>
</dbReference>
<dbReference type="Pfam" id="PF00873">
    <property type="entry name" value="ACR_tran"/>
    <property type="match status" value="1"/>
</dbReference>
<evidence type="ECO:0000256" key="1">
    <source>
        <dbReference type="SAM" id="Phobius"/>
    </source>
</evidence>
<feature type="transmembrane region" description="Helical" evidence="1">
    <location>
        <begin position="958"/>
        <end position="977"/>
    </location>
</feature>
<feature type="transmembrane region" description="Helical" evidence="1">
    <location>
        <begin position="983"/>
        <end position="1013"/>
    </location>
</feature>
<feature type="transmembrane region" description="Helical" evidence="1">
    <location>
        <begin position="474"/>
        <end position="498"/>
    </location>
</feature>
<dbReference type="Proteomes" id="UP000321938">
    <property type="component" value="Unassembled WGS sequence"/>
</dbReference>
<protein>
    <submittedName>
        <fullName evidence="2">Efflux RND transporter permease subunit</fullName>
    </submittedName>
</protein>
<dbReference type="InterPro" id="IPR027463">
    <property type="entry name" value="AcrB_DN_DC_subdom"/>
</dbReference>
<evidence type="ECO:0000313" key="3">
    <source>
        <dbReference type="Proteomes" id="UP000321938"/>
    </source>
</evidence>
<evidence type="ECO:0000313" key="2">
    <source>
        <dbReference type="EMBL" id="TXE15330.1"/>
    </source>
</evidence>
<accession>A0A5C7B671</accession>
<feature type="transmembrane region" description="Helical" evidence="1">
    <location>
        <begin position="886"/>
        <end position="906"/>
    </location>
</feature>
<dbReference type="AlphaFoldDB" id="A0A5C7B671"/>
<keyword evidence="1" id="KW-0812">Transmembrane</keyword>
<dbReference type="Gene3D" id="3.30.70.1320">
    <property type="entry name" value="Multidrug efflux transporter AcrB pore domain like"/>
    <property type="match status" value="1"/>
</dbReference>
<dbReference type="SUPFAM" id="SSF82714">
    <property type="entry name" value="Multidrug efflux transporter AcrB TolC docking domain, DN and DC subdomains"/>
    <property type="match status" value="2"/>
</dbReference>
<dbReference type="PANTHER" id="PTHR32063:SF18">
    <property type="entry name" value="CATION EFFLUX SYSTEM PROTEIN"/>
    <property type="match status" value="1"/>
</dbReference>
<comment type="caution">
    <text evidence="2">The sequence shown here is derived from an EMBL/GenBank/DDBJ whole genome shotgun (WGS) entry which is preliminary data.</text>
</comment>
<feature type="transmembrane region" description="Helical" evidence="1">
    <location>
        <begin position="369"/>
        <end position="388"/>
    </location>
</feature>
<feature type="transmembrane region" description="Helical" evidence="1">
    <location>
        <begin position="443"/>
        <end position="462"/>
    </location>
</feature>
<dbReference type="PRINTS" id="PR00702">
    <property type="entry name" value="ACRIFLAVINRP"/>
</dbReference>
<dbReference type="RefSeq" id="WP_028872292.1">
    <property type="nucleotide sequence ID" value="NZ_VOSB01000039.1"/>
</dbReference>
<dbReference type="PANTHER" id="PTHR32063">
    <property type="match status" value="1"/>
</dbReference>
<dbReference type="Gene3D" id="3.30.70.1430">
    <property type="entry name" value="Multidrug efflux transporter AcrB pore domain"/>
    <property type="match status" value="2"/>
</dbReference>
<reference evidence="2 3" key="1">
    <citation type="submission" date="2019-08" db="EMBL/GenBank/DDBJ databases">
        <title>Genome of Psychroserpens burtonensis ACAM 167.</title>
        <authorList>
            <person name="Bowman J.P."/>
        </authorList>
    </citation>
    <scope>NUCLEOTIDE SEQUENCE [LARGE SCALE GENOMIC DNA]</scope>
    <source>
        <strain evidence="2 3">ACAM 167</strain>
    </source>
</reference>
<dbReference type="SUPFAM" id="SSF82866">
    <property type="entry name" value="Multidrug efflux transporter AcrB transmembrane domain"/>
    <property type="match status" value="2"/>
</dbReference>
<feature type="transmembrane region" description="Helical" evidence="1">
    <location>
        <begin position="912"/>
        <end position="937"/>
    </location>
</feature>
<feature type="transmembrane region" description="Helical" evidence="1">
    <location>
        <begin position="528"/>
        <end position="547"/>
    </location>
</feature>
<keyword evidence="1" id="KW-0472">Membrane</keyword>
<keyword evidence="1" id="KW-1133">Transmembrane helix</keyword>
<dbReference type="STRING" id="1123037.GCA_000425305_02519"/>
<proteinExistence type="predicted"/>
<name>A0A5C7B671_9FLAO</name>
<dbReference type="GO" id="GO:0042910">
    <property type="term" value="F:xenobiotic transmembrane transporter activity"/>
    <property type="evidence" value="ECO:0007669"/>
    <property type="project" value="TreeGrafter"/>
</dbReference>
<dbReference type="GO" id="GO:0005886">
    <property type="term" value="C:plasma membrane"/>
    <property type="evidence" value="ECO:0007669"/>
    <property type="project" value="TreeGrafter"/>
</dbReference>
<dbReference type="Gene3D" id="3.30.70.1440">
    <property type="entry name" value="Multidrug efflux transporter AcrB pore domain"/>
    <property type="match status" value="1"/>
</dbReference>
<feature type="transmembrane region" description="Helical" evidence="1">
    <location>
        <begin position="860"/>
        <end position="879"/>
    </location>
</feature>
<feature type="transmembrane region" description="Helical" evidence="1">
    <location>
        <begin position="343"/>
        <end position="362"/>
    </location>
</feature>
<gene>
    <name evidence="2" type="ORF">ES692_17160</name>
</gene>
<keyword evidence="3" id="KW-1185">Reference proteome</keyword>
<dbReference type="EMBL" id="VOSB01000039">
    <property type="protein sequence ID" value="TXE15330.1"/>
    <property type="molecule type" value="Genomic_DNA"/>
</dbReference>
<sequence>MNKTNKNLKTSFLSAPIKQSKITLFIAFAVAIVGFYFYTLLPKQENPDIAVPVAMITTIYPGASLTDIEQLITNPIENAVNEIAGFDKVESYSFNSASIVVVSLTNDAEVEKSWQELRRVISDIDSSIPKDAYKPYIDTKLIETAGMIISFSGENYNYEQLSAYAEVFQKQLSKVDGVTRFELVGKIPQEIEIKIDIAQLQKYPISIENIAEIIKAQNVSFPAGAIKTTNGQINVNITSPYGIVKDIENTILYTSTENGSSVWLKDLATVKILESKDVKYKTKQNGKNAVLLAGFFKSGKNIIPIGKDVRQRIESTKQDFPNDLIIDEISFEPESIDKSITDFMMNLLQGIAFVMIVVFIALGFRNAIIVSVAIPLSILISFIAMWVFDLKVHQISTTALIIALGLLVDNAIVVVEAVQEHLNKGKDKLQAAYLGAKETAKPILSATLTTIAAFSPLLFLPGAAGDLLGAIPKIVIISLIASYFVAMLVIPALTVLFARKSKEKKVRKNYLRMFFISFLDKALTYKKATLTISFVVLMLAFISVRFLNEEYFPPADKQTLYIDISGESFSLENTENIVEKIEHIIQQQPETKSYTSSIGKPLPRFYQLMEVNVQSLEYAQIKVDFDMDKSENFTNKKELAAYLQNQFNEKIIGASVQTRLLSLSGSGGGAVLLDISSDNINRNIEVAKMIRDTIRNLEGAYKIGTSVSNAKYEYVADIDFNLAASLGLSQYDIQKQINLALMGSELTKYRKNGNEFPVNISGDISSISELENLGIVSSQTQQKILLKQIADIKIEKKYPVIRHTNKERNISVFCDAKEGYSPTEIADIIEFEILPKLDTTGTDITFNGEREASKKDSGNMGFAALAAIFLVYIILMIEFNSFAQPFVILLTLPLAFIGSIAGLLVTSQPFSFTAILGIASLIGIVVNDAILLITFINRAKEQGMSIIEASRDSSNQRFVPIMVTTATTVMALIPLSLSGNEMFVPLAVALMFGLIVATILTLVVIPVLFTVLIKK</sequence>
<feature type="transmembrane region" description="Helical" evidence="1">
    <location>
        <begin position="21"/>
        <end position="41"/>
    </location>
</feature>
<organism evidence="2 3">
    <name type="scientific">Psychroserpens burtonensis</name>
    <dbReference type="NCBI Taxonomy" id="49278"/>
    <lineage>
        <taxon>Bacteria</taxon>
        <taxon>Pseudomonadati</taxon>
        <taxon>Bacteroidota</taxon>
        <taxon>Flavobacteriia</taxon>
        <taxon>Flavobacteriales</taxon>
        <taxon>Flavobacteriaceae</taxon>
        <taxon>Psychroserpens</taxon>
    </lineage>
</organism>
<dbReference type="OrthoDB" id="9798415at2"/>
<feature type="transmembrane region" description="Helical" evidence="1">
    <location>
        <begin position="394"/>
        <end position="418"/>
    </location>
</feature>
<dbReference type="Gene3D" id="1.20.1640.10">
    <property type="entry name" value="Multidrug efflux transporter AcrB transmembrane domain"/>
    <property type="match status" value="2"/>
</dbReference>